<dbReference type="GO" id="GO:0009966">
    <property type="term" value="P:regulation of signal transduction"/>
    <property type="evidence" value="ECO:0007669"/>
    <property type="project" value="InterPro"/>
</dbReference>
<organism evidence="2 3">
    <name type="scientific">Patellaria atrata CBS 101060</name>
    <dbReference type="NCBI Taxonomy" id="1346257"/>
    <lineage>
        <taxon>Eukaryota</taxon>
        <taxon>Fungi</taxon>
        <taxon>Dikarya</taxon>
        <taxon>Ascomycota</taxon>
        <taxon>Pezizomycotina</taxon>
        <taxon>Dothideomycetes</taxon>
        <taxon>Dothideomycetes incertae sedis</taxon>
        <taxon>Patellariales</taxon>
        <taxon>Patellariaceae</taxon>
        <taxon>Patellaria</taxon>
    </lineage>
</organism>
<dbReference type="GO" id="GO:0005829">
    <property type="term" value="C:cytosol"/>
    <property type="evidence" value="ECO:0007669"/>
    <property type="project" value="TreeGrafter"/>
</dbReference>
<dbReference type="InterPro" id="IPR007304">
    <property type="entry name" value="TAP46-like"/>
</dbReference>
<dbReference type="GO" id="GO:0035303">
    <property type="term" value="P:regulation of dephosphorylation"/>
    <property type="evidence" value="ECO:0007669"/>
    <property type="project" value="TreeGrafter"/>
</dbReference>
<dbReference type="EMBL" id="MU006096">
    <property type="protein sequence ID" value="KAF2838658.1"/>
    <property type="molecule type" value="Genomic_DNA"/>
</dbReference>
<keyword evidence="3" id="KW-1185">Reference proteome</keyword>
<feature type="compositionally biased region" description="Basic and acidic residues" evidence="1">
    <location>
        <begin position="218"/>
        <end position="240"/>
    </location>
</feature>
<dbReference type="OrthoDB" id="10261753at2759"/>
<proteinExistence type="predicted"/>
<dbReference type="Pfam" id="PF04177">
    <property type="entry name" value="TAP42"/>
    <property type="match status" value="1"/>
</dbReference>
<evidence type="ECO:0000313" key="3">
    <source>
        <dbReference type="Proteomes" id="UP000799429"/>
    </source>
</evidence>
<dbReference type="Gene3D" id="1.25.40.540">
    <property type="entry name" value="TAP42-like family"/>
    <property type="match status" value="1"/>
</dbReference>
<dbReference type="InterPro" id="IPR038511">
    <property type="entry name" value="TAP42/TAP46-like_sf"/>
</dbReference>
<accession>A0A9P4S9N6</accession>
<feature type="region of interest" description="Disordered" evidence="1">
    <location>
        <begin position="302"/>
        <end position="329"/>
    </location>
</feature>
<sequence length="354" mass="40254">MAEESRSLRNYFLEAESKRRDLEFSWDTNTSTFQEKLTSAITTYEQCLKAADQISLFSSNETLDDISSNDLQYLIIEFHLAELVLKITGGDRKSYLNRSRTHLERFLKRLDSYDILSKTDSRLYQKYEDAPDAFSTASTTDAAARRDIKIARFREEKELKKKLEHLQQNPSALQNDEAATRDFYLSLLKLSVHQTFQALESIAQELHVLSLAPPPPEPGKDARPLDLRDGDSRSKDGYSERLDLPITSLTGNGPILSKDGKPLRPFTLLDNRQRLQAGVFRPDHSLPTMTIDEYLEEEKRRGGIIEGGGEQSGLRPEPDEDNMDKADEETMKARAWDEFVEANPKGSGNTMNRG</sequence>
<evidence type="ECO:0000256" key="1">
    <source>
        <dbReference type="SAM" id="MobiDB-lite"/>
    </source>
</evidence>
<dbReference type="PANTHER" id="PTHR10933">
    <property type="entry name" value="IMMUNOGLOBULIN-BINDING PROTEIN 1"/>
    <property type="match status" value="1"/>
</dbReference>
<comment type="caution">
    <text evidence="2">The sequence shown here is derived from an EMBL/GenBank/DDBJ whole genome shotgun (WGS) entry which is preliminary data.</text>
</comment>
<dbReference type="Proteomes" id="UP000799429">
    <property type="component" value="Unassembled WGS sequence"/>
</dbReference>
<dbReference type="AlphaFoldDB" id="A0A9P4S9N6"/>
<reference evidence="2" key="1">
    <citation type="journal article" date="2020" name="Stud. Mycol.">
        <title>101 Dothideomycetes genomes: a test case for predicting lifestyles and emergence of pathogens.</title>
        <authorList>
            <person name="Haridas S."/>
            <person name="Albert R."/>
            <person name="Binder M."/>
            <person name="Bloem J."/>
            <person name="Labutti K."/>
            <person name="Salamov A."/>
            <person name="Andreopoulos B."/>
            <person name="Baker S."/>
            <person name="Barry K."/>
            <person name="Bills G."/>
            <person name="Bluhm B."/>
            <person name="Cannon C."/>
            <person name="Castanera R."/>
            <person name="Culley D."/>
            <person name="Daum C."/>
            <person name="Ezra D."/>
            <person name="Gonzalez J."/>
            <person name="Henrissat B."/>
            <person name="Kuo A."/>
            <person name="Liang C."/>
            <person name="Lipzen A."/>
            <person name="Lutzoni F."/>
            <person name="Magnuson J."/>
            <person name="Mondo S."/>
            <person name="Nolan M."/>
            <person name="Ohm R."/>
            <person name="Pangilinan J."/>
            <person name="Park H.-J."/>
            <person name="Ramirez L."/>
            <person name="Alfaro M."/>
            <person name="Sun H."/>
            <person name="Tritt A."/>
            <person name="Yoshinaga Y."/>
            <person name="Zwiers L.-H."/>
            <person name="Turgeon B."/>
            <person name="Goodwin S."/>
            <person name="Spatafora J."/>
            <person name="Crous P."/>
            <person name="Grigoriev I."/>
        </authorList>
    </citation>
    <scope>NUCLEOTIDE SEQUENCE</scope>
    <source>
        <strain evidence="2">CBS 101060</strain>
    </source>
</reference>
<dbReference type="GO" id="GO:0051721">
    <property type="term" value="F:protein phosphatase 2A binding"/>
    <property type="evidence" value="ECO:0007669"/>
    <property type="project" value="TreeGrafter"/>
</dbReference>
<feature type="region of interest" description="Disordered" evidence="1">
    <location>
        <begin position="210"/>
        <end position="240"/>
    </location>
</feature>
<name>A0A9P4S9N6_9PEZI</name>
<evidence type="ECO:0000313" key="2">
    <source>
        <dbReference type="EMBL" id="KAF2838658.1"/>
    </source>
</evidence>
<protein>
    <submittedName>
        <fullName evidence="2">Type 2A phosphatase-associated protein 42</fullName>
    </submittedName>
</protein>
<dbReference type="PANTHER" id="PTHR10933:SF9">
    <property type="entry name" value="IMMUNOGLOBULIN-BINDING PROTEIN 1"/>
    <property type="match status" value="1"/>
</dbReference>
<gene>
    <name evidence="2" type="ORF">M501DRAFT_1016749</name>
</gene>